<keyword evidence="9" id="KW-1185">Reference proteome</keyword>
<proteinExistence type="predicted"/>
<dbReference type="Proteomes" id="UP000663918">
    <property type="component" value="Chromosome"/>
</dbReference>
<evidence type="ECO:0000313" key="8">
    <source>
        <dbReference type="EMBL" id="QTC90775.1"/>
    </source>
</evidence>
<dbReference type="GO" id="GO:0032993">
    <property type="term" value="C:protein-DNA complex"/>
    <property type="evidence" value="ECO:0007669"/>
    <property type="project" value="TreeGrafter"/>
</dbReference>
<dbReference type="PROSITE" id="PS50110">
    <property type="entry name" value="RESPONSE_REGULATORY"/>
    <property type="match status" value="1"/>
</dbReference>
<dbReference type="PANTHER" id="PTHR48111:SF1">
    <property type="entry name" value="TWO-COMPONENT RESPONSE REGULATOR ORR33"/>
    <property type="match status" value="1"/>
</dbReference>
<evidence type="ECO:0000256" key="6">
    <source>
        <dbReference type="PROSITE-ProRule" id="PRU00169"/>
    </source>
</evidence>
<dbReference type="CDD" id="cd17574">
    <property type="entry name" value="REC_OmpR"/>
    <property type="match status" value="1"/>
</dbReference>
<feature type="domain" description="Response regulatory" evidence="7">
    <location>
        <begin position="6"/>
        <end position="122"/>
    </location>
</feature>
<dbReference type="EMBL" id="CP062222">
    <property type="protein sequence ID" value="QTC90775.1"/>
    <property type="molecule type" value="Genomic_DNA"/>
</dbReference>
<evidence type="ECO:0000256" key="2">
    <source>
        <dbReference type="ARBA" id="ARBA00023012"/>
    </source>
</evidence>
<dbReference type="Pfam" id="PF00072">
    <property type="entry name" value="Response_reg"/>
    <property type="match status" value="1"/>
</dbReference>
<gene>
    <name evidence="8" type="ORF">IFJ75_16290</name>
</gene>
<feature type="modified residue" description="4-aspartylphosphate" evidence="6">
    <location>
        <position position="55"/>
    </location>
</feature>
<reference evidence="8" key="1">
    <citation type="submission" date="2020-09" db="EMBL/GenBank/DDBJ databases">
        <title>Brevundimonas sp. LVF2 isolated from a puddle in Goettingen, Germany.</title>
        <authorList>
            <person name="Friedrich I."/>
            <person name="Klassen A."/>
            <person name="Hannes N."/>
            <person name="Schneider D."/>
            <person name="Hertel R."/>
            <person name="Daniel R."/>
        </authorList>
    </citation>
    <scope>NUCLEOTIDE SEQUENCE</scope>
    <source>
        <strain evidence="8">LVF2</strain>
    </source>
</reference>
<dbReference type="InterPro" id="IPR011006">
    <property type="entry name" value="CheY-like_superfamily"/>
</dbReference>
<keyword evidence="4" id="KW-0238">DNA-binding</keyword>
<evidence type="ECO:0000256" key="4">
    <source>
        <dbReference type="ARBA" id="ARBA00023125"/>
    </source>
</evidence>
<accession>A0A975GXP9</accession>
<dbReference type="GO" id="GO:0005829">
    <property type="term" value="C:cytosol"/>
    <property type="evidence" value="ECO:0007669"/>
    <property type="project" value="TreeGrafter"/>
</dbReference>
<dbReference type="InterPro" id="IPR001789">
    <property type="entry name" value="Sig_transdc_resp-reg_receiver"/>
</dbReference>
<evidence type="ECO:0000259" key="7">
    <source>
        <dbReference type="PROSITE" id="PS50110"/>
    </source>
</evidence>
<evidence type="ECO:0000256" key="1">
    <source>
        <dbReference type="ARBA" id="ARBA00022553"/>
    </source>
</evidence>
<dbReference type="KEGG" id="bgoe:IFJ75_16290"/>
<organism evidence="8 9">
    <name type="scientific">Brevundimonas goettingensis</name>
    <dbReference type="NCBI Taxonomy" id="2774190"/>
    <lineage>
        <taxon>Bacteria</taxon>
        <taxon>Pseudomonadati</taxon>
        <taxon>Pseudomonadota</taxon>
        <taxon>Alphaproteobacteria</taxon>
        <taxon>Caulobacterales</taxon>
        <taxon>Caulobacteraceae</taxon>
        <taxon>Brevundimonas</taxon>
    </lineage>
</organism>
<dbReference type="InterPro" id="IPR039420">
    <property type="entry name" value="WalR-like"/>
</dbReference>
<dbReference type="GO" id="GO:0006355">
    <property type="term" value="P:regulation of DNA-templated transcription"/>
    <property type="evidence" value="ECO:0007669"/>
    <property type="project" value="TreeGrafter"/>
</dbReference>
<evidence type="ECO:0000313" key="9">
    <source>
        <dbReference type="Proteomes" id="UP000663918"/>
    </source>
</evidence>
<dbReference type="AlphaFoldDB" id="A0A975GXP9"/>
<protein>
    <submittedName>
        <fullName evidence="8">Response regulator</fullName>
    </submittedName>
</protein>
<keyword evidence="1 6" id="KW-0597">Phosphoprotein</keyword>
<keyword evidence="5" id="KW-0804">Transcription</keyword>
<evidence type="ECO:0000256" key="3">
    <source>
        <dbReference type="ARBA" id="ARBA00023015"/>
    </source>
</evidence>
<evidence type="ECO:0000256" key="5">
    <source>
        <dbReference type="ARBA" id="ARBA00023163"/>
    </source>
</evidence>
<name>A0A975GXP9_9CAUL</name>
<keyword evidence="2" id="KW-0902">Two-component regulatory system</keyword>
<keyword evidence="3" id="KW-0805">Transcription regulation</keyword>
<dbReference type="SMART" id="SM00448">
    <property type="entry name" value="REC"/>
    <property type="match status" value="1"/>
</dbReference>
<dbReference type="RefSeq" id="WP_207869466.1">
    <property type="nucleotide sequence ID" value="NZ_CP062222.1"/>
</dbReference>
<sequence length="141" mass="15269">MPGRRRILIAEDDSLVRELVRSKLTAAGYDVHTARCGREALERMFIVKPQAVLLDLNLPDMDGFTVLETLRTHPQDATAPAMVLTVSGAPQDVQRAVSLGARDYLTKDRIQSHLLPRLARMLKNAEPAAAAAGGEAASRAA</sequence>
<dbReference type="SUPFAM" id="SSF52172">
    <property type="entry name" value="CheY-like"/>
    <property type="match status" value="1"/>
</dbReference>
<dbReference type="Gene3D" id="3.40.50.2300">
    <property type="match status" value="1"/>
</dbReference>
<dbReference type="GO" id="GO:0000976">
    <property type="term" value="F:transcription cis-regulatory region binding"/>
    <property type="evidence" value="ECO:0007669"/>
    <property type="project" value="TreeGrafter"/>
</dbReference>
<dbReference type="GO" id="GO:0000156">
    <property type="term" value="F:phosphorelay response regulator activity"/>
    <property type="evidence" value="ECO:0007669"/>
    <property type="project" value="TreeGrafter"/>
</dbReference>
<dbReference type="PANTHER" id="PTHR48111">
    <property type="entry name" value="REGULATOR OF RPOS"/>
    <property type="match status" value="1"/>
</dbReference>